<keyword evidence="3" id="KW-1185">Reference proteome</keyword>
<proteinExistence type="predicted"/>
<dbReference type="AlphaFoldDB" id="A0A091DU78"/>
<evidence type="ECO:0000313" key="3">
    <source>
        <dbReference type="Proteomes" id="UP000028990"/>
    </source>
</evidence>
<dbReference type="EMBL" id="KN121670">
    <property type="protein sequence ID" value="KFO35669.1"/>
    <property type="molecule type" value="Genomic_DNA"/>
</dbReference>
<feature type="compositionally biased region" description="Low complexity" evidence="1">
    <location>
        <begin position="90"/>
        <end position="102"/>
    </location>
</feature>
<sequence>MARPWAAQRCPALPGDSQDCCVDGAAADSSRDPAPESLEDGASRRLPWGSLRVPRTRYRLFPEYRSSGGGPGVTLPGHSPPSTVLEQPTAGRRSSGVSSARALTRTIRASSASHTCHGDA</sequence>
<feature type="region of interest" description="Disordered" evidence="1">
    <location>
        <begin position="1"/>
        <end position="48"/>
    </location>
</feature>
<dbReference type="Proteomes" id="UP000028990">
    <property type="component" value="Unassembled WGS sequence"/>
</dbReference>
<organism evidence="2 3">
    <name type="scientific">Fukomys damarensis</name>
    <name type="common">Damaraland mole rat</name>
    <name type="synonym">Cryptomys damarensis</name>
    <dbReference type="NCBI Taxonomy" id="885580"/>
    <lineage>
        <taxon>Eukaryota</taxon>
        <taxon>Metazoa</taxon>
        <taxon>Chordata</taxon>
        <taxon>Craniata</taxon>
        <taxon>Vertebrata</taxon>
        <taxon>Euteleostomi</taxon>
        <taxon>Mammalia</taxon>
        <taxon>Eutheria</taxon>
        <taxon>Euarchontoglires</taxon>
        <taxon>Glires</taxon>
        <taxon>Rodentia</taxon>
        <taxon>Hystricomorpha</taxon>
        <taxon>Bathyergidae</taxon>
        <taxon>Fukomys</taxon>
    </lineage>
</organism>
<evidence type="ECO:0000256" key="1">
    <source>
        <dbReference type="SAM" id="MobiDB-lite"/>
    </source>
</evidence>
<protein>
    <submittedName>
        <fullName evidence="2">Uncharacterized protein</fullName>
    </submittedName>
</protein>
<feature type="region of interest" description="Disordered" evidence="1">
    <location>
        <begin position="62"/>
        <end position="120"/>
    </location>
</feature>
<reference evidence="2 3" key="1">
    <citation type="submission" date="2013-11" db="EMBL/GenBank/DDBJ databases">
        <title>The Damaraland mole rat (Fukomys damarensis) genome and evolution of African mole rats.</title>
        <authorList>
            <person name="Gladyshev V.N."/>
            <person name="Fang X."/>
        </authorList>
    </citation>
    <scope>NUCLEOTIDE SEQUENCE [LARGE SCALE GENOMIC DNA]</scope>
    <source>
        <tissue evidence="2">Liver</tissue>
    </source>
</reference>
<accession>A0A091DU78</accession>
<name>A0A091DU78_FUKDA</name>
<gene>
    <name evidence="2" type="ORF">H920_02898</name>
</gene>
<evidence type="ECO:0000313" key="2">
    <source>
        <dbReference type="EMBL" id="KFO35669.1"/>
    </source>
</evidence>